<proteinExistence type="predicted"/>
<dbReference type="SUPFAM" id="SSF57716">
    <property type="entry name" value="Glucocorticoid receptor-like (DNA-binding domain)"/>
    <property type="match status" value="1"/>
</dbReference>
<name>A0A1F5ISL1_9BACT</name>
<dbReference type="PANTHER" id="PTHR33823:SF4">
    <property type="entry name" value="GENERAL STRESS PROTEIN 16O"/>
    <property type="match status" value="1"/>
</dbReference>
<keyword evidence="2" id="KW-0863">Zinc-finger</keyword>
<accession>A0A1F5ISL1</accession>
<evidence type="ECO:0000256" key="2">
    <source>
        <dbReference type="ARBA" id="ARBA00022771"/>
    </source>
</evidence>
<organism evidence="7 8">
    <name type="scientific">Candidatus Daviesbacteria bacterium RIFCSPHIGHO2_01_FULL_41_23</name>
    <dbReference type="NCBI Taxonomy" id="1797764"/>
    <lineage>
        <taxon>Bacteria</taxon>
        <taxon>Candidatus Daviesiibacteriota</taxon>
    </lineage>
</organism>
<dbReference type="PROSITE" id="PS01102">
    <property type="entry name" value="ZF_DKSA_1"/>
    <property type="match status" value="1"/>
</dbReference>
<evidence type="ECO:0000313" key="8">
    <source>
        <dbReference type="Proteomes" id="UP000176336"/>
    </source>
</evidence>
<protein>
    <recommendedName>
        <fullName evidence="6">Zinc finger DksA/TraR C4-type domain-containing protein</fullName>
    </recommendedName>
</protein>
<comment type="caution">
    <text evidence="7">The sequence shown here is derived from an EMBL/GenBank/DDBJ whole genome shotgun (WGS) entry which is preliminary data.</text>
</comment>
<dbReference type="PANTHER" id="PTHR33823">
    <property type="entry name" value="RNA POLYMERASE-BINDING TRANSCRIPTION FACTOR DKSA-RELATED"/>
    <property type="match status" value="1"/>
</dbReference>
<dbReference type="InterPro" id="IPR020458">
    <property type="entry name" value="Znf_DskA_TraR_CS"/>
</dbReference>
<evidence type="ECO:0000256" key="1">
    <source>
        <dbReference type="ARBA" id="ARBA00022723"/>
    </source>
</evidence>
<dbReference type="InterPro" id="IPR000962">
    <property type="entry name" value="Znf_DskA_TraR"/>
</dbReference>
<dbReference type="GO" id="GO:0008270">
    <property type="term" value="F:zinc ion binding"/>
    <property type="evidence" value="ECO:0007669"/>
    <property type="project" value="UniProtKB-KW"/>
</dbReference>
<dbReference type="Gene3D" id="1.20.120.910">
    <property type="entry name" value="DksA, coiled-coil domain"/>
    <property type="match status" value="1"/>
</dbReference>
<evidence type="ECO:0000256" key="5">
    <source>
        <dbReference type="SAM" id="MobiDB-lite"/>
    </source>
</evidence>
<evidence type="ECO:0000259" key="6">
    <source>
        <dbReference type="Pfam" id="PF01258"/>
    </source>
</evidence>
<keyword evidence="1" id="KW-0479">Metal-binding</keyword>
<evidence type="ECO:0000313" key="7">
    <source>
        <dbReference type="EMBL" id="OGE19339.1"/>
    </source>
</evidence>
<dbReference type="Proteomes" id="UP000176336">
    <property type="component" value="Unassembled WGS sequence"/>
</dbReference>
<feature type="domain" description="Zinc finger DksA/TraR C4-type" evidence="6">
    <location>
        <begin position="85"/>
        <end position="115"/>
    </location>
</feature>
<reference evidence="7 8" key="1">
    <citation type="journal article" date="2016" name="Nat. Commun.">
        <title>Thousands of microbial genomes shed light on interconnected biogeochemical processes in an aquifer system.</title>
        <authorList>
            <person name="Anantharaman K."/>
            <person name="Brown C.T."/>
            <person name="Hug L.A."/>
            <person name="Sharon I."/>
            <person name="Castelle C.J."/>
            <person name="Probst A.J."/>
            <person name="Thomas B.C."/>
            <person name="Singh A."/>
            <person name="Wilkins M.J."/>
            <person name="Karaoz U."/>
            <person name="Brodie E.L."/>
            <person name="Williams K.H."/>
            <person name="Hubbard S.S."/>
            <person name="Banfield J.F."/>
        </authorList>
    </citation>
    <scope>NUCLEOTIDE SEQUENCE [LARGE SCALE GENOMIC DNA]</scope>
</reference>
<keyword evidence="3" id="KW-0862">Zinc</keyword>
<gene>
    <name evidence="7" type="ORF">A2871_00620</name>
</gene>
<evidence type="ECO:0000256" key="3">
    <source>
        <dbReference type="ARBA" id="ARBA00022833"/>
    </source>
</evidence>
<dbReference type="EMBL" id="MFCR01000003">
    <property type="protein sequence ID" value="OGE19339.1"/>
    <property type="molecule type" value="Genomic_DNA"/>
</dbReference>
<dbReference type="PROSITE" id="PS51128">
    <property type="entry name" value="ZF_DKSA_2"/>
    <property type="match status" value="1"/>
</dbReference>
<feature type="zinc finger region" description="dksA C4-type" evidence="4">
    <location>
        <begin position="89"/>
        <end position="113"/>
    </location>
</feature>
<evidence type="ECO:0000256" key="4">
    <source>
        <dbReference type="PROSITE-ProRule" id="PRU00510"/>
    </source>
</evidence>
<feature type="compositionally biased region" description="Basic and acidic residues" evidence="5">
    <location>
        <begin position="26"/>
        <end position="36"/>
    </location>
</feature>
<dbReference type="Pfam" id="PF01258">
    <property type="entry name" value="zf-dskA_traR"/>
    <property type="match status" value="1"/>
</dbReference>
<feature type="region of interest" description="Disordered" evidence="5">
    <location>
        <begin position="26"/>
        <end position="51"/>
    </location>
</feature>
<sequence>MLNFPKKTLDYLKKHLLRQEKEVEKNLKEVEADDPAKGAALAESSEPGTDSYIADAHTKSIVVGQQLKNAKISIRTALTKIKNGVYGKCDKCGKQIEVGRLLAMPTAQYCVSCSNKPSKKR</sequence>
<dbReference type="AlphaFoldDB" id="A0A1F5ISL1"/>